<feature type="region of interest" description="Disordered" evidence="7">
    <location>
        <begin position="78"/>
        <end position="102"/>
    </location>
</feature>
<dbReference type="PANTHER" id="PTHR15608">
    <property type="entry name" value="SPLICING FACTOR U2AF-ASSOCIATED PROTEIN 2"/>
    <property type="match status" value="1"/>
</dbReference>
<comment type="similarity">
    <text evidence="1">Belongs to the HTATSF1 family.</text>
</comment>
<keyword evidence="10" id="KW-1185">Reference proteome</keyword>
<feature type="region of interest" description="Disordered" evidence="7">
    <location>
        <begin position="337"/>
        <end position="363"/>
    </location>
</feature>
<dbReference type="CDD" id="cd12281">
    <property type="entry name" value="RRM1_TatSF1_like"/>
    <property type="match status" value="1"/>
</dbReference>
<accession>A0AAF0J825</accession>
<dbReference type="InterPro" id="IPR034392">
    <property type="entry name" value="TatSF1-like_RRM1"/>
</dbReference>
<dbReference type="InterPro" id="IPR034393">
    <property type="entry name" value="TatSF1-like"/>
</dbReference>
<evidence type="ECO:0000256" key="5">
    <source>
        <dbReference type="ARBA" id="ARBA00023187"/>
    </source>
</evidence>
<keyword evidence="3" id="KW-0677">Repeat</keyword>
<gene>
    <name evidence="9" type="ORF">MCUN1_003728</name>
</gene>
<protein>
    <recommendedName>
        <fullName evidence="8">RRM domain-containing protein</fullName>
    </recommendedName>
</protein>
<sequence>MAPPAHLDTSDPAVHFDQQQRLWIWEEENGDSWEWHSRDGVPEDGTDASGHWLPVVAEEDIHKQQQIYAVEGVDESEPAAPVLLRQQGKKRKQSEETERKPRPVTAVFVAKLPLDATADEIASVFSRYGVLLEDDEGKPRIKLYHDEQTGMFKGEALVVYYKPESVDLAIRLLDDTHLRAHTGNTSGPNMEVQKAEFKEQPKDAEQHKTLSEEDKKKIRRRMNKMHNKVTEWESPDENEGPSEKARTLILKKMFTLAELDQDPTLIVELKQDVREECELLGKVNSVVLWDLEPEGIISVKFADPLVARACLKKMDGRFFAGRRIAAFLIDGRPRFRRSGRGDESEEEQRTAAFGEWLESRDST</sequence>
<dbReference type="Gene3D" id="3.30.70.330">
    <property type="match status" value="2"/>
</dbReference>
<evidence type="ECO:0000256" key="1">
    <source>
        <dbReference type="ARBA" id="ARBA00007747"/>
    </source>
</evidence>
<dbReference type="PROSITE" id="PS50102">
    <property type="entry name" value="RRM"/>
    <property type="match status" value="1"/>
</dbReference>
<evidence type="ECO:0000256" key="2">
    <source>
        <dbReference type="ARBA" id="ARBA00022664"/>
    </source>
</evidence>
<dbReference type="AlphaFoldDB" id="A0AAF0J825"/>
<dbReference type="CDD" id="cd12285">
    <property type="entry name" value="RRM3_RBM39_like"/>
    <property type="match status" value="1"/>
</dbReference>
<dbReference type="GO" id="GO:0005684">
    <property type="term" value="C:U2-type spliceosomal complex"/>
    <property type="evidence" value="ECO:0007669"/>
    <property type="project" value="TreeGrafter"/>
</dbReference>
<dbReference type="InterPro" id="IPR000504">
    <property type="entry name" value="RRM_dom"/>
</dbReference>
<evidence type="ECO:0000313" key="10">
    <source>
        <dbReference type="Proteomes" id="UP001219933"/>
    </source>
</evidence>
<reference evidence="9" key="1">
    <citation type="submission" date="2023-03" db="EMBL/GenBank/DDBJ databases">
        <title>Mating type loci evolution in Malassezia.</title>
        <authorList>
            <person name="Coelho M.A."/>
        </authorList>
    </citation>
    <scope>NUCLEOTIDE SEQUENCE</scope>
    <source>
        <strain evidence="9">CBS 11721</strain>
    </source>
</reference>
<dbReference type="SUPFAM" id="SSF54928">
    <property type="entry name" value="RNA-binding domain, RBD"/>
    <property type="match status" value="1"/>
</dbReference>
<evidence type="ECO:0000259" key="8">
    <source>
        <dbReference type="PROSITE" id="PS50102"/>
    </source>
</evidence>
<dbReference type="GO" id="GO:0000398">
    <property type="term" value="P:mRNA splicing, via spliceosome"/>
    <property type="evidence" value="ECO:0007669"/>
    <property type="project" value="InterPro"/>
</dbReference>
<dbReference type="InterPro" id="IPR035979">
    <property type="entry name" value="RBD_domain_sf"/>
</dbReference>
<name>A0AAF0J825_9BASI</name>
<dbReference type="PANTHER" id="PTHR15608:SF0">
    <property type="entry name" value="HIV TAT-SPECIFIC FACTOR 1"/>
    <property type="match status" value="1"/>
</dbReference>
<dbReference type="Pfam" id="PF00076">
    <property type="entry name" value="RRM_1"/>
    <property type="match status" value="1"/>
</dbReference>
<keyword evidence="4 6" id="KW-0694">RNA-binding</keyword>
<feature type="domain" description="RRM" evidence="8">
    <location>
        <begin position="105"/>
        <end position="197"/>
    </location>
</feature>
<evidence type="ECO:0000256" key="4">
    <source>
        <dbReference type="ARBA" id="ARBA00022884"/>
    </source>
</evidence>
<keyword evidence="5" id="KW-0508">mRNA splicing</keyword>
<keyword evidence="2" id="KW-0507">mRNA processing</keyword>
<evidence type="ECO:0000256" key="3">
    <source>
        <dbReference type="ARBA" id="ARBA00022737"/>
    </source>
</evidence>
<evidence type="ECO:0000256" key="7">
    <source>
        <dbReference type="SAM" id="MobiDB-lite"/>
    </source>
</evidence>
<evidence type="ECO:0000313" key="9">
    <source>
        <dbReference type="EMBL" id="WFD36838.1"/>
    </source>
</evidence>
<evidence type="ECO:0000256" key="6">
    <source>
        <dbReference type="PROSITE-ProRule" id="PRU00176"/>
    </source>
</evidence>
<dbReference type="InterPro" id="IPR012677">
    <property type="entry name" value="Nucleotide-bd_a/b_plait_sf"/>
</dbReference>
<dbReference type="Proteomes" id="UP001219933">
    <property type="component" value="Chromosome 5"/>
</dbReference>
<proteinExistence type="inferred from homology"/>
<dbReference type="GO" id="GO:0005686">
    <property type="term" value="C:U2 snRNP"/>
    <property type="evidence" value="ECO:0007669"/>
    <property type="project" value="TreeGrafter"/>
</dbReference>
<organism evidence="9 10">
    <name type="scientific">Malassezia cuniculi</name>
    <dbReference type="NCBI Taxonomy" id="948313"/>
    <lineage>
        <taxon>Eukaryota</taxon>
        <taxon>Fungi</taxon>
        <taxon>Dikarya</taxon>
        <taxon>Basidiomycota</taxon>
        <taxon>Ustilaginomycotina</taxon>
        <taxon>Malasseziomycetes</taxon>
        <taxon>Malasseziales</taxon>
        <taxon>Malasseziaceae</taxon>
        <taxon>Malassezia</taxon>
    </lineage>
</organism>
<dbReference type="SMART" id="SM00360">
    <property type="entry name" value="RRM"/>
    <property type="match status" value="2"/>
</dbReference>
<dbReference type="EMBL" id="CP119881">
    <property type="protein sequence ID" value="WFD36838.1"/>
    <property type="molecule type" value="Genomic_DNA"/>
</dbReference>
<dbReference type="GO" id="GO:0003723">
    <property type="term" value="F:RNA binding"/>
    <property type="evidence" value="ECO:0007669"/>
    <property type="project" value="UniProtKB-UniRule"/>
</dbReference>
<dbReference type="FunFam" id="3.30.70.330:FF:000105">
    <property type="entry name" value="HIV Tat-specific factor 1 homolog"/>
    <property type="match status" value="1"/>
</dbReference>